<keyword evidence="5 6" id="KW-0472">Membrane</keyword>
<evidence type="ECO:0000256" key="3">
    <source>
        <dbReference type="ARBA" id="ARBA00022692"/>
    </source>
</evidence>
<evidence type="ECO:0000256" key="2">
    <source>
        <dbReference type="ARBA" id="ARBA00006840"/>
    </source>
</evidence>
<evidence type="ECO:0000256" key="5">
    <source>
        <dbReference type="ARBA" id="ARBA00023136"/>
    </source>
</evidence>
<protein>
    <recommendedName>
        <fullName evidence="6">Tetraspanin</fullName>
    </recommendedName>
</protein>
<keyword evidence="8" id="KW-1185">Reference proteome</keyword>
<dbReference type="InterPro" id="IPR000301">
    <property type="entry name" value="Tetraspanin_animals"/>
</dbReference>
<comment type="subcellular location">
    <subcellularLocation>
        <location evidence="1 6">Membrane</location>
        <topology evidence="1 6">Multi-pass membrane protein</topology>
    </subcellularLocation>
</comment>
<proteinExistence type="inferred from homology"/>
<dbReference type="PIRSF" id="PIRSF002419">
    <property type="entry name" value="Tetraspanin"/>
    <property type="match status" value="1"/>
</dbReference>
<name>A0AA36GJ23_9BILA</name>
<feature type="transmembrane region" description="Helical" evidence="6">
    <location>
        <begin position="251"/>
        <end position="275"/>
    </location>
</feature>
<dbReference type="PANTHER" id="PTHR19282">
    <property type="entry name" value="TETRASPANIN"/>
    <property type="match status" value="1"/>
</dbReference>
<organism evidence="7 8">
    <name type="scientific">Mesorhabditis spiculigera</name>
    <dbReference type="NCBI Taxonomy" id="96644"/>
    <lineage>
        <taxon>Eukaryota</taxon>
        <taxon>Metazoa</taxon>
        <taxon>Ecdysozoa</taxon>
        <taxon>Nematoda</taxon>
        <taxon>Chromadorea</taxon>
        <taxon>Rhabditida</taxon>
        <taxon>Rhabditina</taxon>
        <taxon>Rhabditomorpha</taxon>
        <taxon>Rhabditoidea</taxon>
        <taxon>Rhabditidae</taxon>
        <taxon>Mesorhabditinae</taxon>
        <taxon>Mesorhabditis</taxon>
    </lineage>
</organism>
<dbReference type="EMBL" id="CATQJA010002710">
    <property type="protein sequence ID" value="CAJ0587799.1"/>
    <property type="molecule type" value="Genomic_DNA"/>
</dbReference>
<evidence type="ECO:0000256" key="1">
    <source>
        <dbReference type="ARBA" id="ARBA00004141"/>
    </source>
</evidence>
<dbReference type="AlphaFoldDB" id="A0AA36GJ23"/>
<sequence length="290" mass="32607">MRRPAAQRARIYRHAGVRYAPGLGGESEISCCVKYSVFAFNVLFFLLGFSLLVIGVWAQIEKNSIYSQLNKASKLYLDPTWLLIVVGMVTFIIGFSGCIGSLRENTSFLTFYSTLLGLLLIAEFAAGAFAYVCKEQLDQYFRKLLNDVIEGYRDDPDLQILIDSMQEAWKCCGINSADDWDKNSYFSMTSRDIQSPEAGGVPFSCCLNSSEVSFKNYFCGHGVRLRDQNQPGSIYTEGCLPKLQLWFNNNVLLVGISMLVVAVVQILGICFAQNLKSDIFAQRSKWYLDH</sequence>
<dbReference type="Gene3D" id="1.10.1450.10">
    <property type="entry name" value="Tetraspanin"/>
    <property type="match status" value="1"/>
</dbReference>
<feature type="transmembrane region" description="Helical" evidence="6">
    <location>
        <begin position="80"/>
        <end position="102"/>
    </location>
</feature>
<feature type="transmembrane region" description="Helical" evidence="6">
    <location>
        <begin position="37"/>
        <end position="60"/>
    </location>
</feature>
<feature type="transmembrane region" description="Helical" evidence="6">
    <location>
        <begin position="109"/>
        <end position="132"/>
    </location>
</feature>
<dbReference type="InterPro" id="IPR018499">
    <property type="entry name" value="Tetraspanin/Peripherin"/>
</dbReference>
<comment type="caution">
    <text evidence="7">The sequence shown here is derived from an EMBL/GenBank/DDBJ whole genome shotgun (WGS) entry which is preliminary data.</text>
</comment>
<dbReference type="Proteomes" id="UP001177023">
    <property type="component" value="Unassembled WGS sequence"/>
</dbReference>
<dbReference type="PANTHER" id="PTHR19282:SF431">
    <property type="entry name" value="TETRASPANIN 26A, ISOFORM B-RELATED"/>
    <property type="match status" value="1"/>
</dbReference>
<gene>
    <name evidence="7" type="ORF">MSPICULIGERA_LOCUS25753</name>
</gene>
<accession>A0AA36GJ23</accession>
<reference evidence="7" key="1">
    <citation type="submission" date="2023-06" db="EMBL/GenBank/DDBJ databases">
        <authorList>
            <person name="Delattre M."/>
        </authorList>
    </citation>
    <scope>NUCLEOTIDE SEQUENCE</scope>
    <source>
        <strain evidence="7">AF72</strain>
    </source>
</reference>
<dbReference type="PRINTS" id="PR00259">
    <property type="entry name" value="TMFOUR"/>
</dbReference>
<dbReference type="Pfam" id="PF00335">
    <property type="entry name" value="Tetraspanin"/>
    <property type="match status" value="1"/>
</dbReference>
<comment type="similarity">
    <text evidence="2 6">Belongs to the tetraspanin (TM4SF) family.</text>
</comment>
<feature type="non-terminal residue" evidence="7">
    <location>
        <position position="290"/>
    </location>
</feature>
<evidence type="ECO:0000256" key="6">
    <source>
        <dbReference type="RuleBase" id="RU361218"/>
    </source>
</evidence>
<dbReference type="InterPro" id="IPR008952">
    <property type="entry name" value="Tetraspanin_EC2_sf"/>
</dbReference>
<evidence type="ECO:0000313" key="7">
    <source>
        <dbReference type="EMBL" id="CAJ0587799.1"/>
    </source>
</evidence>
<dbReference type="SUPFAM" id="SSF48652">
    <property type="entry name" value="Tetraspanin"/>
    <property type="match status" value="1"/>
</dbReference>
<evidence type="ECO:0000256" key="4">
    <source>
        <dbReference type="ARBA" id="ARBA00022989"/>
    </source>
</evidence>
<keyword evidence="3 6" id="KW-0812">Transmembrane</keyword>
<dbReference type="GO" id="GO:0005886">
    <property type="term" value="C:plasma membrane"/>
    <property type="evidence" value="ECO:0007669"/>
    <property type="project" value="TreeGrafter"/>
</dbReference>
<evidence type="ECO:0000313" key="8">
    <source>
        <dbReference type="Proteomes" id="UP001177023"/>
    </source>
</evidence>
<keyword evidence="4 6" id="KW-1133">Transmembrane helix</keyword>